<feature type="domain" description="Thioredoxin-like fold" evidence="7">
    <location>
        <begin position="100"/>
        <end position="201"/>
    </location>
</feature>
<dbReference type="GO" id="GO:0016491">
    <property type="term" value="F:oxidoreductase activity"/>
    <property type="evidence" value="ECO:0007669"/>
    <property type="project" value="UniProtKB-KW"/>
</dbReference>
<name>A0AAD8H8J2_9APIA</name>
<keyword evidence="9" id="KW-1185">Reference proteome</keyword>
<protein>
    <recommendedName>
        <fullName evidence="1">protein-disulfide reductase</fullName>
        <ecNumber evidence="1">1.8.1.8</ecNumber>
    </recommendedName>
</protein>
<dbReference type="Gene3D" id="3.40.30.10">
    <property type="entry name" value="Glutaredoxin"/>
    <property type="match status" value="1"/>
</dbReference>
<dbReference type="InterPro" id="IPR052259">
    <property type="entry name" value="Nucleoredoxin-like"/>
</dbReference>
<reference evidence="8" key="2">
    <citation type="submission" date="2023-05" db="EMBL/GenBank/DDBJ databases">
        <authorList>
            <person name="Schelkunov M.I."/>
        </authorList>
    </citation>
    <scope>NUCLEOTIDE SEQUENCE</scope>
    <source>
        <strain evidence="8">Hsosn_3</strain>
        <tissue evidence="8">Leaf</tissue>
    </source>
</reference>
<dbReference type="EMBL" id="JAUIZM010000010">
    <property type="protein sequence ID" value="KAK1361542.1"/>
    <property type="molecule type" value="Genomic_DNA"/>
</dbReference>
<proteinExistence type="predicted"/>
<accession>A0AAD8H8J2</accession>
<evidence type="ECO:0000256" key="2">
    <source>
        <dbReference type="ARBA" id="ARBA00022737"/>
    </source>
</evidence>
<evidence type="ECO:0000259" key="7">
    <source>
        <dbReference type="Pfam" id="PF13905"/>
    </source>
</evidence>
<dbReference type="EC" id="1.8.1.8" evidence="1"/>
<evidence type="ECO:0000313" key="8">
    <source>
        <dbReference type="EMBL" id="KAK1361542.1"/>
    </source>
</evidence>
<comment type="caution">
    <text evidence="8">The sequence shown here is derived from an EMBL/GenBank/DDBJ whole genome shotgun (WGS) entry which is preliminary data.</text>
</comment>
<evidence type="ECO:0000313" key="9">
    <source>
        <dbReference type="Proteomes" id="UP001237642"/>
    </source>
</evidence>
<reference evidence="8" key="1">
    <citation type="submission" date="2023-02" db="EMBL/GenBank/DDBJ databases">
        <title>Genome of toxic invasive species Heracleum sosnowskyi carries increased number of genes despite the absence of recent whole-genome duplications.</title>
        <authorList>
            <person name="Schelkunov M."/>
            <person name="Shtratnikova V."/>
            <person name="Makarenko M."/>
            <person name="Klepikova A."/>
            <person name="Omelchenko D."/>
            <person name="Novikova G."/>
            <person name="Obukhova E."/>
            <person name="Bogdanov V."/>
            <person name="Penin A."/>
            <person name="Logacheva M."/>
        </authorList>
    </citation>
    <scope>NUCLEOTIDE SEQUENCE</scope>
    <source>
        <strain evidence="8">Hsosn_3</strain>
        <tissue evidence="8">Leaf</tissue>
    </source>
</reference>
<evidence type="ECO:0000256" key="4">
    <source>
        <dbReference type="ARBA" id="ARBA00023027"/>
    </source>
</evidence>
<sequence length="278" mass="32135">MSRANLGSPPNIEFWPLVFTEYPERICNTEVEAKVGSNSIGTVTSNATKNWNELKKQNIKYQKIRKGDVIDLHEFLFTTYRDCLIRNDGKPQVMAEQLAGKVIIMYFVSLSLNPRDRLLEESDTFLLTNIYNYLPYRHGVEIVFVAINGEDERESKKQFEDIFSRMPWTAIPFFDVFCWRNLVISFHVNDTTTLFVVDSSDTVLQRDAKFIIEDYGVLGFPYSDDRIKLLHAEDDSAVQHPSLMTLLGSLNVIMSLQINERKYLFTLSTSSEEQMGRK</sequence>
<evidence type="ECO:0000256" key="1">
    <source>
        <dbReference type="ARBA" id="ARBA00012612"/>
    </source>
</evidence>
<dbReference type="Pfam" id="PF13905">
    <property type="entry name" value="Thioredoxin_8"/>
    <property type="match status" value="1"/>
</dbReference>
<dbReference type="PANTHER" id="PTHR13871">
    <property type="entry name" value="THIOREDOXIN"/>
    <property type="match status" value="1"/>
</dbReference>
<dbReference type="Proteomes" id="UP001237642">
    <property type="component" value="Unassembled WGS sequence"/>
</dbReference>
<dbReference type="PANTHER" id="PTHR13871:SF96">
    <property type="entry name" value="THIOREDOXIN DOMAIN-CONTAINING PROTEIN"/>
    <property type="match status" value="1"/>
</dbReference>
<dbReference type="InterPro" id="IPR012336">
    <property type="entry name" value="Thioredoxin-like_fold"/>
</dbReference>
<organism evidence="8 9">
    <name type="scientific">Heracleum sosnowskyi</name>
    <dbReference type="NCBI Taxonomy" id="360622"/>
    <lineage>
        <taxon>Eukaryota</taxon>
        <taxon>Viridiplantae</taxon>
        <taxon>Streptophyta</taxon>
        <taxon>Embryophyta</taxon>
        <taxon>Tracheophyta</taxon>
        <taxon>Spermatophyta</taxon>
        <taxon>Magnoliopsida</taxon>
        <taxon>eudicotyledons</taxon>
        <taxon>Gunneridae</taxon>
        <taxon>Pentapetalae</taxon>
        <taxon>asterids</taxon>
        <taxon>campanulids</taxon>
        <taxon>Apiales</taxon>
        <taxon>Apiaceae</taxon>
        <taxon>Apioideae</taxon>
        <taxon>apioid superclade</taxon>
        <taxon>Tordylieae</taxon>
        <taxon>Tordyliinae</taxon>
        <taxon>Heracleum</taxon>
    </lineage>
</organism>
<keyword evidence="3" id="KW-0560">Oxidoreductase</keyword>
<gene>
    <name evidence="8" type="ORF">POM88_046016</name>
</gene>
<keyword evidence="4" id="KW-0520">NAD</keyword>
<evidence type="ECO:0000256" key="3">
    <source>
        <dbReference type="ARBA" id="ARBA00023002"/>
    </source>
</evidence>
<dbReference type="AlphaFoldDB" id="A0AAD8H8J2"/>
<keyword evidence="2" id="KW-0677">Repeat</keyword>
<comment type="catalytic activity">
    <reaction evidence="5">
        <text>[protein]-dithiol + NAD(+) = [protein]-disulfide + NADH + H(+)</text>
        <dbReference type="Rhea" id="RHEA:18749"/>
        <dbReference type="Rhea" id="RHEA-COMP:10593"/>
        <dbReference type="Rhea" id="RHEA-COMP:10594"/>
        <dbReference type="ChEBI" id="CHEBI:15378"/>
        <dbReference type="ChEBI" id="CHEBI:29950"/>
        <dbReference type="ChEBI" id="CHEBI:50058"/>
        <dbReference type="ChEBI" id="CHEBI:57540"/>
        <dbReference type="ChEBI" id="CHEBI:57945"/>
        <dbReference type="EC" id="1.8.1.8"/>
    </reaction>
</comment>
<evidence type="ECO:0000256" key="6">
    <source>
        <dbReference type="ARBA" id="ARBA00047804"/>
    </source>
</evidence>
<comment type="catalytic activity">
    <reaction evidence="6">
        <text>[protein]-dithiol + NADP(+) = [protein]-disulfide + NADPH + H(+)</text>
        <dbReference type="Rhea" id="RHEA:18753"/>
        <dbReference type="Rhea" id="RHEA-COMP:10593"/>
        <dbReference type="Rhea" id="RHEA-COMP:10594"/>
        <dbReference type="ChEBI" id="CHEBI:15378"/>
        <dbReference type="ChEBI" id="CHEBI:29950"/>
        <dbReference type="ChEBI" id="CHEBI:50058"/>
        <dbReference type="ChEBI" id="CHEBI:57783"/>
        <dbReference type="ChEBI" id="CHEBI:58349"/>
        <dbReference type="EC" id="1.8.1.8"/>
    </reaction>
</comment>
<evidence type="ECO:0000256" key="5">
    <source>
        <dbReference type="ARBA" id="ARBA00047388"/>
    </source>
</evidence>